<dbReference type="PATRIC" id="fig|1702214.3.peg.895"/>
<evidence type="ECO:0000256" key="1">
    <source>
        <dbReference type="SAM" id="MobiDB-lite"/>
    </source>
</evidence>
<protein>
    <recommendedName>
        <fullName evidence="5">Protein BatD</fullName>
    </recommendedName>
</protein>
<feature type="compositionally biased region" description="Basic and acidic residues" evidence="1">
    <location>
        <begin position="358"/>
        <end position="368"/>
    </location>
</feature>
<name>A0A0Q4AX64_9BACT</name>
<keyword evidence="2" id="KW-1133">Transmembrane helix</keyword>
<evidence type="ECO:0000313" key="3">
    <source>
        <dbReference type="EMBL" id="KQM08499.1"/>
    </source>
</evidence>
<accession>A0A0Q4AX64</accession>
<keyword evidence="2" id="KW-0812">Transmembrane</keyword>
<gene>
    <name evidence="3" type="ORF">AL399_07025</name>
</gene>
<evidence type="ECO:0000256" key="2">
    <source>
        <dbReference type="SAM" id="Phobius"/>
    </source>
</evidence>
<reference evidence="3" key="1">
    <citation type="submission" date="2015-08" db="EMBL/GenBank/DDBJ databases">
        <title>Candidatus Bacteriodes Periocalifornicus.</title>
        <authorList>
            <person name="McLean J.S."/>
            <person name="Kelley S."/>
        </authorList>
    </citation>
    <scope>NUCLEOTIDE SEQUENCE [LARGE SCALE GENOMIC DNA]</scope>
    <source>
        <strain evidence="3">12B</strain>
    </source>
</reference>
<organism evidence="3 4">
    <name type="scientific">Candidatus [Bacteroides] periocalifornicus</name>
    <dbReference type="NCBI Taxonomy" id="1702214"/>
    <lineage>
        <taxon>Bacteria</taxon>
        <taxon>Pseudomonadati</taxon>
        <taxon>Bacteroidota</taxon>
    </lineage>
</organism>
<keyword evidence="2" id="KW-0472">Membrane</keyword>
<feature type="region of interest" description="Disordered" evidence="1">
    <location>
        <begin position="345"/>
        <end position="368"/>
    </location>
</feature>
<dbReference type="AlphaFoldDB" id="A0A0Q4AX64"/>
<dbReference type="EMBL" id="LIIK01000035">
    <property type="protein sequence ID" value="KQM08499.1"/>
    <property type="molecule type" value="Genomic_DNA"/>
</dbReference>
<comment type="caution">
    <text evidence="3">The sequence shown here is derived from an EMBL/GenBank/DDBJ whole genome shotgun (WGS) entry which is preliminary data.</text>
</comment>
<feature type="transmembrane region" description="Helical" evidence="2">
    <location>
        <begin position="194"/>
        <end position="218"/>
    </location>
</feature>
<evidence type="ECO:0008006" key="5">
    <source>
        <dbReference type="Google" id="ProtNLM"/>
    </source>
</evidence>
<sequence length="368" mass="41389">MWRILGVNANMQACGYALGYGGGRAYSTHRAGRKRHNAIVRFRYFFLGLLVALLTSNVWAQSIVTRVGRDSILVGDSLSVWIKVQAQRGADIIFSEIPEQLSPGVELYAQPVIDTLQYDSAGYASRLHLLVTSYDSGWQAIPRVPVLVRYSGRVDTLYSESGLIYVDFVPRDTAYADIKPIVGPLQQGITWREVYPWLLLGGGVLLLCLAGFLLWRWYRHREVKAESRVPTLPPDVVALQQLRALRQESAWRSRGAKEFFSTITDAVRTYLEAVWGVRAMEETTDNILEQLKVEERCKPEWRNELRGVLQMADLAKFAKHKPLENECIGALDSAITLVEDIAAEETKSQQRVQPTAEEAPRAEEPLAG</sequence>
<dbReference type="STRING" id="1702214.AL399_07025"/>
<dbReference type="Proteomes" id="UP000054172">
    <property type="component" value="Unassembled WGS sequence"/>
</dbReference>
<feature type="transmembrane region" description="Helical" evidence="2">
    <location>
        <begin position="42"/>
        <end position="60"/>
    </location>
</feature>
<evidence type="ECO:0000313" key="4">
    <source>
        <dbReference type="Proteomes" id="UP000054172"/>
    </source>
</evidence>
<proteinExistence type="predicted"/>
<keyword evidence="4" id="KW-1185">Reference proteome</keyword>